<dbReference type="KEGG" id="orn:DV701_17355"/>
<dbReference type="CDD" id="cd02440">
    <property type="entry name" value="AdoMet_MTases"/>
    <property type="match status" value="1"/>
</dbReference>
<dbReference type="Pfam" id="PF01596">
    <property type="entry name" value="Methyltransf_3"/>
    <property type="match status" value="1"/>
</dbReference>
<gene>
    <name evidence="4" type="ORF">DV701_17355</name>
</gene>
<evidence type="ECO:0000313" key="5">
    <source>
        <dbReference type="Proteomes" id="UP000253790"/>
    </source>
</evidence>
<dbReference type="InterPro" id="IPR029063">
    <property type="entry name" value="SAM-dependent_MTases_sf"/>
</dbReference>
<evidence type="ECO:0000256" key="1">
    <source>
        <dbReference type="ARBA" id="ARBA00022603"/>
    </source>
</evidence>
<name>A0A345NRI3_9MICO</name>
<dbReference type="PROSITE" id="PS51682">
    <property type="entry name" value="SAM_OMT_I"/>
    <property type="match status" value="1"/>
</dbReference>
<keyword evidence="1 4" id="KW-0489">Methyltransferase</keyword>
<dbReference type="OrthoDB" id="4774874at2"/>
<evidence type="ECO:0000256" key="3">
    <source>
        <dbReference type="ARBA" id="ARBA00022691"/>
    </source>
</evidence>
<dbReference type="Gene3D" id="3.40.50.150">
    <property type="entry name" value="Vaccinia Virus protein VP39"/>
    <property type="match status" value="1"/>
</dbReference>
<organism evidence="4 5">
    <name type="scientific">Ornithinimicrobium avium</name>
    <dbReference type="NCBI Taxonomy" id="2283195"/>
    <lineage>
        <taxon>Bacteria</taxon>
        <taxon>Bacillati</taxon>
        <taxon>Actinomycetota</taxon>
        <taxon>Actinomycetes</taxon>
        <taxon>Micrococcales</taxon>
        <taxon>Ornithinimicrobiaceae</taxon>
        <taxon>Ornithinimicrobium</taxon>
    </lineage>
</organism>
<dbReference type="EMBL" id="CP031229">
    <property type="protein sequence ID" value="AXH97641.1"/>
    <property type="molecule type" value="Genomic_DNA"/>
</dbReference>
<dbReference type="GO" id="GO:0008757">
    <property type="term" value="F:S-adenosylmethionine-dependent methyltransferase activity"/>
    <property type="evidence" value="ECO:0007669"/>
    <property type="project" value="TreeGrafter"/>
</dbReference>
<sequence>MAAAKASSLAYAEDFITPHPVIEQAQRRGEELGAAPLANAAGATLRLLAAAVGARHVVEVGTGAGSSGLWLLQGMPRDGILTTIDEDPEHQRAARQAYAEAGIPPQRTRVITGEAQQVLGRLTDGAYDLVLVDADKEGYPTYVEEAVRLLRVGGVLALDNMLWHDRVADPANRDEVTTLLRDLGKKLRDDDRLQPALLPVGDGLFVAVRRPD</sequence>
<dbReference type="Proteomes" id="UP000253790">
    <property type="component" value="Chromosome"/>
</dbReference>
<dbReference type="GO" id="GO:0008171">
    <property type="term" value="F:O-methyltransferase activity"/>
    <property type="evidence" value="ECO:0007669"/>
    <property type="project" value="InterPro"/>
</dbReference>
<proteinExistence type="predicted"/>
<dbReference type="InterPro" id="IPR002935">
    <property type="entry name" value="SAM_O-MeTrfase"/>
</dbReference>
<protein>
    <submittedName>
        <fullName evidence="4">O-methyltransferase</fullName>
    </submittedName>
</protein>
<dbReference type="SUPFAM" id="SSF53335">
    <property type="entry name" value="S-adenosyl-L-methionine-dependent methyltransferases"/>
    <property type="match status" value="1"/>
</dbReference>
<dbReference type="GO" id="GO:0032259">
    <property type="term" value="P:methylation"/>
    <property type="evidence" value="ECO:0007669"/>
    <property type="project" value="UniProtKB-KW"/>
</dbReference>
<accession>A0A345NRI3</accession>
<dbReference type="AlphaFoldDB" id="A0A345NRI3"/>
<dbReference type="InterPro" id="IPR050362">
    <property type="entry name" value="Cation-dep_OMT"/>
</dbReference>
<dbReference type="RefSeq" id="WP_114930201.1">
    <property type="nucleotide sequence ID" value="NZ_CP031229.1"/>
</dbReference>
<evidence type="ECO:0000313" key="4">
    <source>
        <dbReference type="EMBL" id="AXH97641.1"/>
    </source>
</evidence>
<reference evidence="4 5" key="1">
    <citation type="submission" date="2018-07" db="EMBL/GenBank/DDBJ databases">
        <title>Complete genome sequencing of Ornithinimicrobium sp. AMA3305.</title>
        <authorList>
            <person name="Bae J.-W."/>
        </authorList>
    </citation>
    <scope>NUCLEOTIDE SEQUENCE [LARGE SCALE GENOMIC DNA]</scope>
    <source>
        <strain evidence="4 5">AMA3305</strain>
    </source>
</reference>
<dbReference type="PANTHER" id="PTHR10509:SF85">
    <property type="entry name" value="O-METHYLTRANSFERASE RV1220C-RELATED"/>
    <property type="match status" value="1"/>
</dbReference>
<keyword evidence="3" id="KW-0949">S-adenosyl-L-methionine</keyword>
<keyword evidence="5" id="KW-1185">Reference proteome</keyword>
<evidence type="ECO:0000256" key="2">
    <source>
        <dbReference type="ARBA" id="ARBA00022679"/>
    </source>
</evidence>
<keyword evidence="2 4" id="KW-0808">Transferase</keyword>
<dbReference type="PANTHER" id="PTHR10509">
    <property type="entry name" value="O-METHYLTRANSFERASE-RELATED"/>
    <property type="match status" value="1"/>
</dbReference>